<evidence type="ECO:0000256" key="3">
    <source>
        <dbReference type="SAM" id="Phobius"/>
    </source>
</evidence>
<dbReference type="InterPro" id="IPR006059">
    <property type="entry name" value="SBP"/>
</dbReference>
<accession>A0A919KFB3</accession>
<dbReference type="PANTHER" id="PTHR43649">
    <property type="entry name" value="ARABINOSE-BINDING PROTEIN-RELATED"/>
    <property type="match status" value="1"/>
</dbReference>
<keyword evidence="3" id="KW-1133">Transmembrane helix</keyword>
<keyword evidence="3" id="KW-0472">Membrane</keyword>
<dbReference type="PANTHER" id="PTHR43649:SF29">
    <property type="entry name" value="OSMOPROTECTIVE COMPOUNDS-BINDING PROTEIN GGTB"/>
    <property type="match status" value="1"/>
</dbReference>
<keyword evidence="2" id="KW-0813">Transport</keyword>
<dbReference type="SUPFAM" id="SSF53850">
    <property type="entry name" value="Periplasmic binding protein-like II"/>
    <property type="match status" value="1"/>
</dbReference>
<evidence type="ECO:0000313" key="5">
    <source>
        <dbReference type="Proteomes" id="UP000619355"/>
    </source>
</evidence>
<dbReference type="EMBL" id="BNBF01000026">
    <property type="protein sequence ID" value="GHG70342.1"/>
    <property type="molecule type" value="Genomic_DNA"/>
</dbReference>
<dbReference type="InterPro" id="IPR050490">
    <property type="entry name" value="Bact_solute-bd_prot1"/>
</dbReference>
<sequence>MNASPGGPATAVPSTRSRPSRRLLRGITVVASCLALLAAAVVVGVRALDEEPTVTLLANWTGEDEEHFRQAVIEPFERKYHIHVDYQGSNAESQVLGADVEAGTPPDVVVLTGPGELAEYARQKQLVPLEQLVETKDFGPSWALPLADGHVYWFPLKADLKSIVWYPADVGEQQRARAVRRPAEWCVGMGSGATSGWPGTDWIEDILLQRYGTQVYEKWARGALSWRSPQVREAWKAWGKLVGAGGDRELLRRILKTPYQDASRPVTARPRGCTLEHQASFIRARPAWQRADGRYVPSARLIPGATGTHAWEVSGDLVALLHATPEATKLIRHLASADAQQAWSDRESGFSVHAGVRPAPGGTDPDWRRSLARTLRDPHEARCFDASDAMPPAVRDAFAEATIEFLADPGHLEDLLHSLDTLSGTRDLTWLPSVCDRRTP</sequence>
<dbReference type="Proteomes" id="UP000619355">
    <property type="component" value="Unassembled WGS sequence"/>
</dbReference>
<comment type="similarity">
    <text evidence="1">Belongs to the bacterial solute-binding protein 1 family.</text>
</comment>
<dbReference type="Gene3D" id="3.40.190.10">
    <property type="entry name" value="Periplasmic binding protein-like II"/>
    <property type="match status" value="3"/>
</dbReference>
<proteinExistence type="inferred from homology"/>
<dbReference type="RefSeq" id="WP_189985691.1">
    <property type="nucleotide sequence ID" value="NZ_BNBF01000026.1"/>
</dbReference>
<comment type="caution">
    <text evidence="4">The sequence shown here is derived from an EMBL/GenBank/DDBJ whole genome shotgun (WGS) entry which is preliminary data.</text>
</comment>
<dbReference type="Pfam" id="PF01547">
    <property type="entry name" value="SBP_bac_1"/>
    <property type="match status" value="1"/>
</dbReference>
<protein>
    <recommendedName>
        <fullName evidence="6">Extracellular solute-binding protein</fullName>
    </recommendedName>
</protein>
<evidence type="ECO:0000256" key="2">
    <source>
        <dbReference type="ARBA" id="ARBA00022448"/>
    </source>
</evidence>
<keyword evidence="3" id="KW-0812">Transmembrane</keyword>
<evidence type="ECO:0000313" key="4">
    <source>
        <dbReference type="EMBL" id="GHG70342.1"/>
    </source>
</evidence>
<evidence type="ECO:0008006" key="6">
    <source>
        <dbReference type="Google" id="ProtNLM"/>
    </source>
</evidence>
<feature type="transmembrane region" description="Helical" evidence="3">
    <location>
        <begin position="23"/>
        <end position="45"/>
    </location>
</feature>
<name>A0A919KFB3_9ACTN</name>
<evidence type="ECO:0000256" key="1">
    <source>
        <dbReference type="ARBA" id="ARBA00008520"/>
    </source>
</evidence>
<reference evidence="5" key="1">
    <citation type="journal article" date="2019" name="Int. J. Syst. Evol. Microbiol.">
        <title>The Global Catalogue of Microorganisms (GCM) 10K type strain sequencing project: providing services to taxonomists for standard genome sequencing and annotation.</title>
        <authorList>
            <consortium name="The Broad Institute Genomics Platform"/>
            <consortium name="The Broad Institute Genome Sequencing Center for Infectious Disease"/>
            <person name="Wu L."/>
            <person name="Ma J."/>
        </authorList>
    </citation>
    <scope>NUCLEOTIDE SEQUENCE [LARGE SCALE GENOMIC DNA]</scope>
    <source>
        <strain evidence="5">JCM 4253</strain>
    </source>
</reference>
<organism evidence="4 5">
    <name type="scientific">Streptomyces capoamus</name>
    <dbReference type="NCBI Taxonomy" id="68183"/>
    <lineage>
        <taxon>Bacteria</taxon>
        <taxon>Bacillati</taxon>
        <taxon>Actinomycetota</taxon>
        <taxon>Actinomycetes</taxon>
        <taxon>Kitasatosporales</taxon>
        <taxon>Streptomycetaceae</taxon>
        <taxon>Streptomyces</taxon>
    </lineage>
</organism>
<gene>
    <name evidence="4" type="ORF">GCM10018980_64940</name>
</gene>
<keyword evidence="5" id="KW-1185">Reference proteome</keyword>
<dbReference type="AlphaFoldDB" id="A0A919KFB3"/>